<comment type="caution">
    <text evidence="1">The sequence shown here is derived from an EMBL/GenBank/DDBJ whole genome shotgun (WGS) entry which is preliminary data.</text>
</comment>
<evidence type="ECO:0000313" key="2">
    <source>
        <dbReference type="Proteomes" id="UP000015453"/>
    </source>
</evidence>
<dbReference type="InterPro" id="IPR052370">
    <property type="entry name" value="Meta-cleavage_hydrolase"/>
</dbReference>
<evidence type="ECO:0000313" key="1">
    <source>
        <dbReference type="EMBL" id="EPS61347.1"/>
    </source>
</evidence>
<organism evidence="1 2">
    <name type="scientific">Genlisea aurea</name>
    <dbReference type="NCBI Taxonomy" id="192259"/>
    <lineage>
        <taxon>Eukaryota</taxon>
        <taxon>Viridiplantae</taxon>
        <taxon>Streptophyta</taxon>
        <taxon>Embryophyta</taxon>
        <taxon>Tracheophyta</taxon>
        <taxon>Spermatophyta</taxon>
        <taxon>Magnoliopsida</taxon>
        <taxon>eudicotyledons</taxon>
        <taxon>Gunneridae</taxon>
        <taxon>Pentapetalae</taxon>
        <taxon>asterids</taxon>
        <taxon>lamiids</taxon>
        <taxon>Lamiales</taxon>
        <taxon>Lentibulariaceae</taxon>
        <taxon>Genlisea</taxon>
    </lineage>
</organism>
<dbReference type="Proteomes" id="UP000015453">
    <property type="component" value="Unassembled WGS sequence"/>
</dbReference>
<feature type="non-terminal residue" evidence="1">
    <location>
        <position position="1"/>
    </location>
</feature>
<proteinExistence type="predicted"/>
<sequence length="91" mass="10355">KFYSNNRKEKLGLLKGLSIAHDENVTISPLPQDVLIVWGEKDGLFLVEKAYEIEKLMGKKARLEVMKKTAHVPQMENPSEFNSIVLAFLVK</sequence>
<reference evidence="1 2" key="1">
    <citation type="journal article" date="2013" name="BMC Genomics">
        <title>The miniature genome of a carnivorous plant Genlisea aurea contains a low number of genes and short non-coding sequences.</title>
        <authorList>
            <person name="Leushkin E.V."/>
            <person name="Sutormin R.A."/>
            <person name="Nabieva E.R."/>
            <person name="Penin A.A."/>
            <person name="Kondrashov A.S."/>
            <person name="Logacheva M.D."/>
        </authorList>
    </citation>
    <scope>NUCLEOTIDE SEQUENCE [LARGE SCALE GENOMIC DNA]</scope>
</reference>
<dbReference type="SUPFAM" id="SSF53474">
    <property type="entry name" value="alpha/beta-Hydrolases"/>
    <property type="match status" value="1"/>
</dbReference>
<dbReference type="Gene3D" id="3.40.50.1820">
    <property type="entry name" value="alpha/beta hydrolase"/>
    <property type="match status" value="1"/>
</dbReference>
<keyword evidence="2" id="KW-1185">Reference proteome</keyword>
<dbReference type="InterPro" id="IPR029058">
    <property type="entry name" value="AB_hydrolase_fold"/>
</dbReference>
<protein>
    <recommendedName>
        <fullName evidence="3">AB hydrolase-1 domain-containing protein</fullName>
    </recommendedName>
</protein>
<dbReference type="OrthoDB" id="6431331at2759"/>
<gene>
    <name evidence="1" type="ORF">M569_13450</name>
</gene>
<name>S8DNU7_9LAMI</name>
<dbReference type="PANTHER" id="PTHR43139">
    <property type="entry name" value="SI:DKEY-122A22.2"/>
    <property type="match status" value="1"/>
</dbReference>
<evidence type="ECO:0008006" key="3">
    <source>
        <dbReference type="Google" id="ProtNLM"/>
    </source>
</evidence>
<dbReference type="EMBL" id="AUSU01006912">
    <property type="protein sequence ID" value="EPS61347.1"/>
    <property type="molecule type" value="Genomic_DNA"/>
</dbReference>
<dbReference type="AlphaFoldDB" id="S8DNU7"/>
<dbReference type="PANTHER" id="PTHR43139:SF52">
    <property type="entry name" value="SI:DKEY-122A22.2"/>
    <property type="match status" value="1"/>
</dbReference>
<accession>S8DNU7</accession>